<accession>A0A3S0JYU8</accession>
<comment type="subcellular location">
    <subcellularLocation>
        <location evidence="1">Cell inner membrane</location>
        <topology evidence="1">Multi-pass membrane protein</topology>
    </subcellularLocation>
    <subcellularLocation>
        <location evidence="8">Cell membrane</location>
        <topology evidence="8">Multi-pass membrane protein</topology>
    </subcellularLocation>
</comment>
<name>A0A3S0JYU8_9BURK</name>
<feature type="transmembrane region" description="Helical" evidence="8">
    <location>
        <begin position="151"/>
        <end position="170"/>
    </location>
</feature>
<evidence type="ECO:0000313" key="10">
    <source>
        <dbReference type="EMBL" id="RTQ36726.1"/>
    </source>
</evidence>
<dbReference type="OrthoDB" id="6580405at2"/>
<protein>
    <submittedName>
        <fullName evidence="10">Amino acid ABC transporter permease</fullName>
    </submittedName>
</protein>
<dbReference type="InterPro" id="IPR000515">
    <property type="entry name" value="MetI-like"/>
</dbReference>
<dbReference type="PROSITE" id="PS50928">
    <property type="entry name" value="ABC_TM1"/>
    <property type="match status" value="1"/>
</dbReference>
<evidence type="ECO:0000256" key="2">
    <source>
        <dbReference type="ARBA" id="ARBA00010072"/>
    </source>
</evidence>
<dbReference type="Pfam" id="PF00528">
    <property type="entry name" value="BPD_transp_1"/>
    <property type="match status" value="1"/>
</dbReference>
<dbReference type="PANTHER" id="PTHR30614:SF35">
    <property type="entry name" value="ABC TRANSPORTER PERMEASE PROTEIN"/>
    <property type="match status" value="1"/>
</dbReference>
<organism evidence="10 11">
    <name type="scientific">Variovorax gossypii</name>
    <dbReference type="NCBI Taxonomy" id="1679495"/>
    <lineage>
        <taxon>Bacteria</taxon>
        <taxon>Pseudomonadati</taxon>
        <taxon>Pseudomonadota</taxon>
        <taxon>Betaproteobacteria</taxon>
        <taxon>Burkholderiales</taxon>
        <taxon>Comamonadaceae</taxon>
        <taxon>Variovorax</taxon>
    </lineage>
</organism>
<dbReference type="AlphaFoldDB" id="A0A3S0JYU8"/>
<gene>
    <name evidence="10" type="ORF">EJP69_03005</name>
</gene>
<dbReference type="EMBL" id="RXOE01000001">
    <property type="protein sequence ID" value="RTQ36726.1"/>
    <property type="molecule type" value="Genomic_DNA"/>
</dbReference>
<dbReference type="GO" id="GO:0043190">
    <property type="term" value="C:ATP-binding cassette (ABC) transporter complex"/>
    <property type="evidence" value="ECO:0007669"/>
    <property type="project" value="InterPro"/>
</dbReference>
<comment type="caution">
    <text evidence="10">The sequence shown here is derived from an EMBL/GenBank/DDBJ whole genome shotgun (WGS) entry which is preliminary data.</text>
</comment>
<keyword evidence="5 8" id="KW-0812">Transmembrane</keyword>
<dbReference type="RefSeq" id="WP_126468685.1">
    <property type="nucleotide sequence ID" value="NZ_RXOE01000001.1"/>
</dbReference>
<dbReference type="GO" id="GO:0006865">
    <property type="term" value="P:amino acid transport"/>
    <property type="evidence" value="ECO:0007669"/>
    <property type="project" value="TreeGrafter"/>
</dbReference>
<dbReference type="PANTHER" id="PTHR30614">
    <property type="entry name" value="MEMBRANE COMPONENT OF AMINO ACID ABC TRANSPORTER"/>
    <property type="match status" value="1"/>
</dbReference>
<proteinExistence type="inferred from homology"/>
<dbReference type="SUPFAM" id="SSF161098">
    <property type="entry name" value="MetI-like"/>
    <property type="match status" value="1"/>
</dbReference>
<dbReference type="InterPro" id="IPR043429">
    <property type="entry name" value="ArtM/GltK/GlnP/TcyL/YhdX-like"/>
</dbReference>
<feature type="domain" description="ABC transmembrane type-1" evidence="9">
    <location>
        <begin position="21"/>
        <end position="209"/>
    </location>
</feature>
<evidence type="ECO:0000256" key="8">
    <source>
        <dbReference type="RuleBase" id="RU363032"/>
    </source>
</evidence>
<feature type="transmembrane region" description="Helical" evidence="8">
    <location>
        <begin position="69"/>
        <end position="85"/>
    </location>
</feature>
<dbReference type="Gene3D" id="1.10.3720.10">
    <property type="entry name" value="MetI-like"/>
    <property type="match status" value="1"/>
</dbReference>
<sequence>MAYQFQFEALAPYAGQLAEGLLHTLGYAASSIVLGMAIGVAGSLALVYGNKPLRGVTRVYVEFFRNTPALVQLFLIYFGLPNLGIRLEAPVAGVVSLALYCGAYMVEVFRSGLMSVPRGLSEAGAALGLRPRQVLVHVLFVPALRNVFPSLASQMVLTLIGTSLISQIGVEDIFHAGSFIDSRTFRSFEVYVVICAMYFVTVQALRVLLGFVQRRLFGKEGN</sequence>
<dbReference type="InterPro" id="IPR035906">
    <property type="entry name" value="MetI-like_sf"/>
</dbReference>
<keyword evidence="7 8" id="KW-0472">Membrane</keyword>
<dbReference type="NCBIfam" id="TIGR01726">
    <property type="entry name" value="HEQRo_perm_3TM"/>
    <property type="match status" value="1"/>
</dbReference>
<feature type="transmembrane region" description="Helical" evidence="8">
    <location>
        <begin position="27"/>
        <end position="48"/>
    </location>
</feature>
<dbReference type="InterPro" id="IPR010065">
    <property type="entry name" value="AA_ABC_transptr_permease_3TM"/>
</dbReference>
<reference evidence="10 11" key="1">
    <citation type="submission" date="2018-12" db="EMBL/GenBank/DDBJ databases">
        <title>The genome of Variovorax gossypii DSM 100435.</title>
        <authorList>
            <person name="Gao J."/>
            <person name="Sun J."/>
        </authorList>
    </citation>
    <scope>NUCLEOTIDE SEQUENCE [LARGE SCALE GENOMIC DNA]</scope>
    <source>
        <strain evidence="10 11">DSM 100435</strain>
    </source>
</reference>
<evidence type="ECO:0000259" key="9">
    <source>
        <dbReference type="PROSITE" id="PS50928"/>
    </source>
</evidence>
<dbReference type="CDD" id="cd06261">
    <property type="entry name" value="TM_PBP2"/>
    <property type="match status" value="1"/>
</dbReference>
<comment type="similarity">
    <text evidence="2">Belongs to the binding-protein-dependent transport system permease family. HisMQ subfamily.</text>
</comment>
<dbReference type="GO" id="GO:0022857">
    <property type="term" value="F:transmembrane transporter activity"/>
    <property type="evidence" value="ECO:0007669"/>
    <property type="project" value="InterPro"/>
</dbReference>
<feature type="transmembrane region" description="Helical" evidence="8">
    <location>
        <begin position="190"/>
        <end position="209"/>
    </location>
</feature>
<evidence type="ECO:0000256" key="6">
    <source>
        <dbReference type="ARBA" id="ARBA00022989"/>
    </source>
</evidence>
<evidence type="ECO:0000256" key="5">
    <source>
        <dbReference type="ARBA" id="ARBA00022692"/>
    </source>
</evidence>
<keyword evidence="3 8" id="KW-0813">Transport</keyword>
<feature type="transmembrane region" description="Helical" evidence="8">
    <location>
        <begin position="91"/>
        <end position="109"/>
    </location>
</feature>
<evidence type="ECO:0000256" key="1">
    <source>
        <dbReference type="ARBA" id="ARBA00004429"/>
    </source>
</evidence>
<evidence type="ECO:0000313" key="11">
    <source>
        <dbReference type="Proteomes" id="UP000267418"/>
    </source>
</evidence>
<evidence type="ECO:0000256" key="7">
    <source>
        <dbReference type="ARBA" id="ARBA00023136"/>
    </source>
</evidence>
<evidence type="ECO:0000256" key="3">
    <source>
        <dbReference type="ARBA" id="ARBA00022448"/>
    </source>
</evidence>
<keyword evidence="4" id="KW-1003">Cell membrane</keyword>
<keyword evidence="11" id="KW-1185">Reference proteome</keyword>
<keyword evidence="6 8" id="KW-1133">Transmembrane helix</keyword>
<evidence type="ECO:0000256" key="4">
    <source>
        <dbReference type="ARBA" id="ARBA00022475"/>
    </source>
</evidence>
<dbReference type="Proteomes" id="UP000267418">
    <property type="component" value="Unassembled WGS sequence"/>
</dbReference>